<organism evidence="1">
    <name type="scientific">marine metagenome</name>
    <dbReference type="NCBI Taxonomy" id="408172"/>
    <lineage>
        <taxon>unclassified sequences</taxon>
        <taxon>metagenomes</taxon>
        <taxon>ecological metagenomes</taxon>
    </lineage>
</organism>
<proteinExistence type="predicted"/>
<sequence length="83" mass="8654">MSGDIIAVAYGGGMTVERDGSHVEGQLPASPVENLAAARAQGDLALVLSSGSLCVHVMVETLHLYEACCHRQPQSSATEQHPP</sequence>
<gene>
    <name evidence="1" type="ORF">METZ01_LOCUS267251</name>
</gene>
<protein>
    <submittedName>
        <fullName evidence="1">Uncharacterized protein</fullName>
    </submittedName>
</protein>
<dbReference type="AlphaFoldDB" id="A0A382JTV5"/>
<reference evidence="1" key="1">
    <citation type="submission" date="2018-05" db="EMBL/GenBank/DDBJ databases">
        <authorList>
            <person name="Lanie J.A."/>
            <person name="Ng W.-L."/>
            <person name="Kazmierczak K.M."/>
            <person name="Andrzejewski T.M."/>
            <person name="Davidsen T.M."/>
            <person name="Wayne K.J."/>
            <person name="Tettelin H."/>
            <person name="Glass J.I."/>
            <person name="Rusch D."/>
            <person name="Podicherti R."/>
            <person name="Tsui H.-C.T."/>
            <person name="Winkler M.E."/>
        </authorList>
    </citation>
    <scope>NUCLEOTIDE SEQUENCE</scope>
</reference>
<accession>A0A382JTV5</accession>
<dbReference type="EMBL" id="UINC01075828">
    <property type="protein sequence ID" value="SVC14397.1"/>
    <property type="molecule type" value="Genomic_DNA"/>
</dbReference>
<name>A0A382JTV5_9ZZZZ</name>
<evidence type="ECO:0000313" key="1">
    <source>
        <dbReference type="EMBL" id="SVC14397.1"/>
    </source>
</evidence>